<proteinExistence type="predicted"/>
<dbReference type="EMBL" id="QGKV02000649">
    <property type="protein sequence ID" value="KAF3579995.1"/>
    <property type="molecule type" value="Genomic_DNA"/>
</dbReference>
<dbReference type="Proteomes" id="UP000266723">
    <property type="component" value="Unassembled WGS sequence"/>
</dbReference>
<name>A0ABQ7DRY5_BRACR</name>
<comment type="caution">
    <text evidence="1">The sequence shown here is derived from an EMBL/GenBank/DDBJ whole genome shotgun (WGS) entry which is preliminary data.</text>
</comment>
<evidence type="ECO:0000313" key="1">
    <source>
        <dbReference type="EMBL" id="KAF3579995.1"/>
    </source>
</evidence>
<sequence>MLGNFYRECAEKLALTVAGAVPAHIAEFLSFQNEMARCGAEETANPTHGVPPRPEVPVEALTPEVLLVCDRHGGVSA</sequence>
<evidence type="ECO:0000313" key="2">
    <source>
        <dbReference type="Proteomes" id="UP000266723"/>
    </source>
</evidence>
<reference evidence="1 2" key="1">
    <citation type="journal article" date="2020" name="BMC Genomics">
        <title>Intraspecific diversification of the crop wild relative Brassica cretica Lam. using demographic model selection.</title>
        <authorList>
            <person name="Kioukis A."/>
            <person name="Michalopoulou V.A."/>
            <person name="Briers L."/>
            <person name="Pirintsos S."/>
            <person name="Studholme D.J."/>
            <person name="Pavlidis P."/>
            <person name="Sarris P.F."/>
        </authorList>
    </citation>
    <scope>NUCLEOTIDE SEQUENCE [LARGE SCALE GENOMIC DNA]</scope>
    <source>
        <strain evidence="2">cv. PFS-1207/04</strain>
    </source>
</reference>
<organism evidence="1 2">
    <name type="scientific">Brassica cretica</name>
    <name type="common">Mustard</name>
    <dbReference type="NCBI Taxonomy" id="69181"/>
    <lineage>
        <taxon>Eukaryota</taxon>
        <taxon>Viridiplantae</taxon>
        <taxon>Streptophyta</taxon>
        <taxon>Embryophyta</taxon>
        <taxon>Tracheophyta</taxon>
        <taxon>Spermatophyta</taxon>
        <taxon>Magnoliopsida</taxon>
        <taxon>eudicotyledons</taxon>
        <taxon>Gunneridae</taxon>
        <taxon>Pentapetalae</taxon>
        <taxon>rosids</taxon>
        <taxon>malvids</taxon>
        <taxon>Brassicales</taxon>
        <taxon>Brassicaceae</taxon>
        <taxon>Brassiceae</taxon>
        <taxon>Brassica</taxon>
    </lineage>
</organism>
<accession>A0ABQ7DRY5</accession>
<gene>
    <name evidence="1" type="ORF">DY000_02030976</name>
</gene>
<protein>
    <submittedName>
        <fullName evidence="1">Uncharacterized protein</fullName>
    </submittedName>
</protein>
<keyword evidence="2" id="KW-1185">Reference proteome</keyword>